<dbReference type="InterPro" id="IPR023346">
    <property type="entry name" value="Lysozyme-like_dom_sf"/>
</dbReference>
<dbReference type="Pfam" id="PF01464">
    <property type="entry name" value="SLT"/>
    <property type="match status" value="1"/>
</dbReference>
<sequence length="381" mass="41006">MQGRSIGSPRTTKISSHAPRKSGRPTPSSDAITLNSRTGRDHGSRTALVRSILSMTLLAGGLSAVLLNAGTDFGRAEASTKVSDLAMPKPRLQALAPEMPVSSVLAASASFHPVGDLDTELGTNTVDRVSYDFLLSQTSTGDPNDILEFGPMKIRRHLVQTIVKAAQAVQTDPVLLMAVADKESSFITAVQAKTSSATGLFQFIERTWLGVIRDFGPRYGYEKEAGLIVPDGNDRPSIQDQAERSRILDLRRDPYLSAVMAGEMLKRDAGRIALKIGRELTLGEVYLAHFLGPEDAENFLSQVVDKPTAAAATLLPGPARANRSIFFAGTTGRGRHRKPASLSVAQVHQKFEAMMNARGDRYRDVRTVAGLVALADAETVQ</sequence>
<dbReference type="Proteomes" id="UP001223720">
    <property type="component" value="Chromosome"/>
</dbReference>
<dbReference type="EMBL" id="MNAO01000008">
    <property type="protein sequence ID" value="OHV18087.1"/>
    <property type="molecule type" value="Genomic_DNA"/>
</dbReference>
<evidence type="ECO:0000259" key="3">
    <source>
        <dbReference type="Pfam" id="PF01464"/>
    </source>
</evidence>
<dbReference type="RefSeq" id="WP_003597369.1">
    <property type="nucleotide sequence ID" value="NZ_BJVP01000010.1"/>
</dbReference>
<proteinExistence type="inferred from homology"/>
<dbReference type="InterPro" id="IPR008258">
    <property type="entry name" value="Transglycosylase_SLT_dom_1"/>
</dbReference>
<feature type="compositionally biased region" description="Polar residues" evidence="2">
    <location>
        <begin position="25"/>
        <end position="37"/>
    </location>
</feature>
<comment type="similarity">
    <text evidence="1">Belongs to the virb1 family.</text>
</comment>
<evidence type="ECO:0000313" key="4">
    <source>
        <dbReference type="EMBL" id="OHV18087.1"/>
    </source>
</evidence>
<reference evidence="4 6" key="1">
    <citation type="submission" date="2016-10" db="EMBL/GenBank/DDBJ databases">
        <title>Draft genome sequence of Methylobacterium extorquens CP3, a seed endophyte of Crotalaria pumila with plant growth-promoting and metal tolerance properties.</title>
        <authorList>
            <person name="Sanchez-Lopez A.S."/>
            <person name="Van Hamme J.D."/>
            <person name="Thijs S."/>
            <person name="Mcammond B.M."/>
            <person name="Stevens V."/>
            <person name="Gonzalez-Chavez M.D.C."/>
            <person name="Vangronsveld J."/>
        </authorList>
    </citation>
    <scope>NUCLEOTIDE SEQUENCE [LARGE SCALE GENOMIC DNA]</scope>
    <source>
        <strain evidence="4 6">CP3</strain>
    </source>
</reference>
<dbReference type="AlphaFoldDB" id="A0A1S1PA95"/>
<evidence type="ECO:0000256" key="2">
    <source>
        <dbReference type="SAM" id="MobiDB-lite"/>
    </source>
</evidence>
<dbReference type="Proteomes" id="UP000180215">
    <property type="component" value="Unassembled WGS sequence"/>
</dbReference>
<dbReference type="SUPFAM" id="SSF53955">
    <property type="entry name" value="Lysozyme-like"/>
    <property type="match status" value="1"/>
</dbReference>
<accession>A0A1S1PA95</accession>
<organism evidence="4 6">
    <name type="scientific">Methylorubrum extorquens</name>
    <name type="common">Methylobacterium dichloromethanicum</name>
    <name type="synonym">Methylobacterium extorquens</name>
    <dbReference type="NCBI Taxonomy" id="408"/>
    <lineage>
        <taxon>Bacteria</taxon>
        <taxon>Pseudomonadati</taxon>
        <taxon>Pseudomonadota</taxon>
        <taxon>Alphaproteobacteria</taxon>
        <taxon>Hyphomicrobiales</taxon>
        <taxon>Methylobacteriaceae</taxon>
        <taxon>Methylorubrum</taxon>
    </lineage>
</organism>
<feature type="region of interest" description="Disordered" evidence="2">
    <location>
        <begin position="1"/>
        <end position="43"/>
    </location>
</feature>
<name>A0A1S1PA95_METEX</name>
<evidence type="ECO:0000256" key="1">
    <source>
        <dbReference type="ARBA" id="ARBA00009387"/>
    </source>
</evidence>
<protein>
    <submittedName>
        <fullName evidence="4">Transglycosylase SLT domain protein</fullName>
    </submittedName>
    <submittedName>
        <fullName evidence="5">Transglycosylase SLT domain-containing protein</fullName>
    </submittedName>
</protein>
<dbReference type="Gene3D" id="1.10.530.10">
    <property type="match status" value="1"/>
</dbReference>
<gene>
    <name evidence="4" type="ORF">BK022_01595</name>
    <name evidence="5" type="ORF">KEC54_14450</name>
</gene>
<dbReference type="EMBL" id="CP073633">
    <property type="protein sequence ID" value="WHQ67611.1"/>
    <property type="molecule type" value="Genomic_DNA"/>
</dbReference>
<feature type="domain" description="Transglycosylase SLT" evidence="3">
    <location>
        <begin position="162"/>
        <end position="207"/>
    </location>
</feature>
<evidence type="ECO:0000313" key="6">
    <source>
        <dbReference type="Proteomes" id="UP000180215"/>
    </source>
</evidence>
<reference evidence="5" key="2">
    <citation type="journal article" date="2022" name="Biotechnol. Bioprocess Eng.">
        <title>Pan-genome Analysis Reveals Comparative Genomic Features of Central Metabolic Pathways in Methylorubrum extorquens.</title>
        <authorList>
            <person name="Lee G.M."/>
            <person name="Scott-Nevros Z.K."/>
            <person name="Lee S.-M."/>
            <person name="Kim D."/>
        </authorList>
    </citation>
    <scope>NUCLEOTIDE SEQUENCE</scope>
    <source>
        <strain evidence="5">ATCC 55366</strain>
    </source>
</reference>
<evidence type="ECO:0000313" key="5">
    <source>
        <dbReference type="EMBL" id="WHQ67611.1"/>
    </source>
</evidence>